<name>A0A074JWR6_9RHOB</name>
<accession>A0A074JWR6</accession>
<dbReference type="Pfam" id="PF00275">
    <property type="entry name" value="EPSP_synthase"/>
    <property type="match status" value="1"/>
</dbReference>
<evidence type="ECO:0000256" key="12">
    <source>
        <dbReference type="ARBA" id="ARBA00047527"/>
    </source>
</evidence>
<keyword evidence="6 13" id="KW-0133">Cell shape</keyword>
<evidence type="ECO:0000256" key="4">
    <source>
        <dbReference type="ARBA" id="ARBA00022618"/>
    </source>
</evidence>
<keyword evidence="10 13" id="KW-0670">Pyruvate</keyword>
<evidence type="ECO:0000256" key="6">
    <source>
        <dbReference type="ARBA" id="ARBA00022960"/>
    </source>
</evidence>
<dbReference type="InterPro" id="IPR050068">
    <property type="entry name" value="MurA_subfamily"/>
</dbReference>
<evidence type="ECO:0000259" key="14">
    <source>
        <dbReference type="Pfam" id="PF00275"/>
    </source>
</evidence>
<dbReference type="GO" id="GO:0009252">
    <property type="term" value="P:peptidoglycan biosynthetic process"/>
    <property type="evidence" value="ECO:0007669"/>
    <property type="project" value="UniProtKB-UniRule"/>
</dbReference>
<protein>
    <recommendedName>
        <fullName evidence="13">UDP-N-acetylglucosamine 1-carboxyvinyltransferase</fullName>
        <ecNumber evidence="13">2.5.1.7</ecNumber>
    </recommendedName>
    <alternativeName>
        <fullName evidence="13">Enoylpyruvate transferase</fullName>
    </alternativeName>
    <alternativeName>
        <fullName evidence="13">UDP-N-acetylglucosamine enolpyruvyl transferase</fullName>
        <shortName evidence="13">EPT</shortName>
    </alternativeName>
</protein>
<dbReference type="InterPro" id="IPR005750">
    <property type="entry name" value="UDP_GlcNAc_COvinyl_MurA"/>
</dbReference>
<dbReference type="SUPFAM" id="SSF55205">
    <property type="entry name" value="EPT/RTPC-like"/>
    <property type="match status" value="1"/>
</dbReference>
<feature type="binding site" evidence="13">
    <location>
        <position position="330"/>
    </location>
    <ligand>
        <name>UDP-N-acetyl-alpha-D-glucosamine</name>
        <dbReference type="ChEBI" id="CHEBI:57705"/>
    </ligand>
</feature>
<comment type="similarity">
    <text evidence="11 13">Belongs to the EPSP synthase family. MurA subfamily.</text>
</comment>
<feature type="binding site" evidence="13">
    <location>
        <position position="308"/>
    </location>
    <ligand>
        <name>UDP-N-acetyl-alpha-D-glucosamine</name>
        <dbReference type="ChEBI" id="CHEBI:57705"/>
    </ligand>
</feature>
<keyword evidence="9 13" id="KW-0961">Cell wall biogenesis/degradation</keyword>
<evidence type="ECO:0000256" key="13">
    <source>
        <dbReference type="HAMAP-Rule" id="MF_00111"/>
    </source>
</evidence>
<feature type="binding site" evidence="13">
    <location>
        <position position="94"/>
    </location>
    <ligand>
        <name>UDP-N-acetyl-alpha-D-glucosamine</name>
        <dbReference type="ChEBI" id="CHEBI:57705"/>
    </ligand>
</feature>
<dbReference type="EMBL" id="AUNB01000024">
    <property type="protein sequence ID" value="KEO60038.1"/>
    <property type="molecule type" value="Genomic_DNA"/>
</dbReference>
<evidence type="ECO:0000256" key="11">
    <source>
        <dbReference type="ARBA" id="ARBA00038367"/>
    </source>
</evidence>
<evidence type="ECO:0000256" key="3">
    <source>
        <dbReference type="ARBA" id="ARBA00022490"/>
    </source>
</evidence>
<dbReference type="GO" id="GO:0008360">
    <property type="term" value="P:regulation of cell shape"/>
    <property type="evidence" value="ECO:0007669"/>
    <property type="project" value="UniProtKB-KW"/>
</dbReference>
<keyword evidence="3 13" id="KW-0963">Cytoplasm</keyword>
<evidence type="ECO:0000256" key="10">
    <source>
        <dbReference type="ARBA" id="ARBA00023317"/>
    </source>
</evidence>
<evidence type="ECO:0000256" key="9">
    <source>
        <dbReference type="ARBA" id="ARBA00023316"/>
    </source>
</evidence>
<evidence type="ECO:0000256" key="8">
    <source>
        <dbReference type="ARBA" id="ARBA00023306"/>
    </source>
</evidence>
<dbReference type="GO" id="GO:0008760">
    <property type="term" value="F:UDP-N-acetylglucosamine 1-carboxyvinyltransferase activity"/>
    <property type="evidence" value="ECO:0007669"/>
    <property type="project" value="UniProtKB-UniRule"/>
</dbReference>
<dbReference type="PANTHER" id="PTHR43783">
    <property type="entry name" value="UDP-N-ACETYLGLUCOSAMINE 1-CARBOXYVINYLTRANSFERASE"/>
    <property type="match status" value="1"/>
</dbReference>
<reference evidence="15 16" key="1">
    <citation type="journal article" date="2015" name="Antonie Van Leeuwenhoek">
        <title>Thioclava indica sp. nov., isolated from surface seawater of the Indian Ocean.</title>
        <authorList>
            <person name="Liu Y."/>
            <person name="Lai Q."/>
            <person name="Du J."/>
            <person name="Xu H."/>
            <person name="Jiang L."/>
            <person name="Shao Z."/>
        </authorList>
    </citation>
    <scope>NUCLEOTIDE SEQUENCE [LARGE SCALE GENOMIC DNA]</scope>
    <source>
        <strain evidence="15 16">DT23-4</strain>
    </source>
</reference>
<dbReference type="OrthoDB" id="9803760at2"/>
<dbReference type="UniPathway" id="UPA00219"/>
<dbReference type="EC" id="2.5.1.7" evidence="13"/>
<keyword evidence="8 13" id="KW-0131">Cell cycle</keyword>
<organism evidence="15 16">
    <name type="scientific">Thioclava indica</name>
    <dbReference type="NCBI Taxonomy" id="1353528"/>
    <lineage>
        <taxon>Bacteria</taxon>
        <taxon>Pseudomonadati</taxon>
        <taxon>Pseudomonadota</taxon>
        <taxon>Alphaproteobacteria</taxon>
        <taxon>Rhodobacterales</taxon>
        <taxon>Paracoccaceae</taxon>
        <taxon>Thioclava</taxon>
    </lineage>
</organism>
<feature type="active site" description="Proton donor" evidence="13">
    <location>
        <position position="118"/>
    </location>
</feature>
<evidence type="ECO:0000313" key="15">
    <source>
        <dbReference type="EMBL" id="KEO60038.1"/>
    </source>
</evidence>
<dbReference type="NCBIfam" id="TIGR01072">
    <property type="entry name" value="murA"/>
    <property type="match status" value="1"/>
</dbReference>
<evidence type="ECO:0000313" key="16">
    <source>
        <dbReference type="Proteomes" id="UP000027471"/>
    </source>
</evidence>
<dbReference type="eggNOG" id="COG0766">
    <property type="taxonomic scope" value="Bacteria"/>
</dbReference>
<dbReference type="STRING" id="1353528.DT23_14650"/>
<dbReference type="GO" id="GO:0005737">
    <property type="term" value="C:cytoplasm"/>
    <property type="evidence" value="ECO:0007669"/>
    <property type="project" value="UniProtKB-SubCell"/>
</dbReference>
<sequence>MDSIIVRGNGPLKGQIPIAGAKNACLALMPATLLSDEPLTLTNAPRLSDIRTMTELLASLGAEVTALQEGKVLAASCHGEINPVADYDIVRKMRASNLVLGPLLARLGHAVVSLPGGCAIGARPMDIHVDALSALGAEIELRDGYLHAKTQGGLKGAVHEMRFASVGATENFLMAASLAKGSSVLKNAAREPEIVDLANCLRAMGAQIEGDGTDTIEIQGVDRLHGATHPVVADRIELGTYMLAPAICGGEVECLGGRIELIESFCERLDAAGVSVEQTKAGIKVSRKNGRIRAVDVVTEPFPGFPTDLQAQMMALLCTAEGTSVLEEKIFENRFMHAPELLRMGANIEVHGGHATVHGVDKLRGARVMATDLRASVSLILAGLAAEGETMVSRVYHLDRGYERVEDKLSAVGAHIERVKGE</sequence>
<feature type="binding site" evidence="13">
    <location>
        <begin position="22"/>
        <end position="23"/>
    </location>
    <ligand>
        <name>phosphoenolpyruvate</name>
        <dbReference type="ChEBI" id="CHEBI:58702"/>
    </ligand>
</feature>
<dbReference type="PANTHER" id="PTHR43783:SF1">
    <property type="entry name" value="UDP-N-ACETYLGLUCOSAMINE 1-CARBOXYVINYLTRANSFERASE"/>
    <property type="match status" value="1"/>
</dbReference>
<dbReference type="NCBIfam" id="NF006873">
    <property type="entry name" value="PRK09369.1"/>
    <property type="match status" value="1"/>
</dbReference>
<dbReference type="RefSeq" id="WP_038130531.1">
    <property type="nucleotide sequence ID" value="NZ_AUNB01000024.1"/>
</dbReference>
<feature type="domain" description="Enolpyruvate transferase" evidence="14">
    <location>
        <begin position="7"/>
        <end position="409"/>
    </location>
</feature>
<dbReference type="InterPro" id="IPR036968">
    <property type="entry name" value="Enolpyruvate_Tfrase_sf"/>
</dbReference>
<dbReference type="InterPro" id="IPR013792">
    <property type="entry name" value="RNA3'P_cycl/enolpyr_Trfase_a/b"/>
</dbReference>
<dbReference type="GO" id="GO:0071555">
    <property type="term" value="P:cell wall organization"/>
    <property type="evidence" value="ECO:0007669"/>
    <property type="project" value="UniProtKB-KW"/>
</dbReference>
<keyword evidence="5 13" id="KW-0808">Transferase</keyword>
<dbReference type="InterPro" id="IPR001986">
    <property type="entry name" value="Enolpyruvate_Tfrase_dom"/>
</dbReference>
<dbReference type="CDD" id="cd01555">
    <property type="entry name" value="UdpNAET"/>
    <property type="match status" value="1"/>
</dbReference>
<gene>
    <name evidence="13" type="primary">murA</name>
    <name evidence="15" type="ORF">DT23_14650</name>
</gene>
<comment type="pathway">
    <text evidence="2 13">Cell wall biogenesis; peptidoglycan biosynthesis.</text>
</comment>
<keyword evidence="7 13" id="KW-0573">Peptidoglycan synthesis</keyword>
<dbReference type="HAMAP" id="MF_00111">
    <property type="entry name" value="MurA"/>
    <property type="match status" value="1"/>
</dbReference>
<feature type="modified residue" description="2-(S-cysteinyl)pyruvic acid O-phosphothioketal" evidence="13">
    <location>
        <position position="118"/>
    </location>
</feature>
<dbReference type="AlphaFoldDB" id="A0A074JWR6"/>
<dbReference type="Proteomes" id="UP000027471">
    <property type="component" value="Unassembled WGS sequence"/>
</dbReference>
<evidence type="ECO:0000256" key="1">
    <source>
        <dbReference type="ARBA" id="ARBA00004496"/>
    </source>
</evidence>
<keyword evidence="4 13" id="KW-0132">Cell division</keyword>
<dbReference type="FunFam" id="3.65.10.10:FF:000001">
    <property type="entry name" value="UDP-N-acetylglucosamine 1-carboxyvinyltransferase"/>
    <property type="match status" value="1"/>
</dbReference>
<comment type="caution">
    <text evidence="15">The sequence shown here is derived from an EMBL/GenBank/DDBJ whole genome shotgun (WGS) entry which is preliminary data.</text>
</comment>
<evidence type="ECO:0000256" key="7">
    <source>
        <dbReference type="ARBA" id="ARBA00022984"/>
    </source>
</evidence>
<dbReference type="GO" id="GO:0051301">
    <property type="term" value="P:cell division"/>
    <property type="evidence" value="ECO:0007669"/>
    <property type="project" value="UniProtKB-KW"/>
</dbReference>
<comment type="caution">
    <text evidence="13">Lacks conserved residue(s) required for the propagation of feature annotation.</text>
</comment>
<evidence type="ECO:0000256" key="2">
    <source>
        <dbReference type="ARBA" id="ARBA00004752"/>
    </source>
</evidence>
<evidence type="ECO:0000256" key="5">
    <source>
        <dbReference type="ARBA" id="ARBA00022679"/>
    </source>
</evidence>
<dbReference type="Gene3D" id="3.65.10.10">
    <property type="entry name" value="Enolpyruvate transferase domain"/>
    <property type="match status" value="2"/>
</dbReference>
<proteinExistence type="inferred from homology"/>
<dbReference type="GO" id="GO:0019277">
    <property type="term" value="P:UDP-N-acetylgalactosamine biosynthetic process"/>
    <property type="evidence" value="ECO:0007669"/>
    <property type="project" value="InterPro"/>
</dbReference>
<keyword evidence="16" id="KW-1185">Reference proteome</keyword>
<comment type="function">
    <text evidence="13">Cell wall formation. Adds enolpyruvyl to UDP-N-acetylglucosamine.</text>
</comment>
<comment type="catalytic activity">
    <reaction evidence="12 13">
        <text>phosphoenolpyruvate + UDP-N-acetyl-alpha-D-glucosamine = UDP-N-acetyl-3-O-(1-carboxyvinyl)-alpha-D-glucosamine + phosphate</text>
        <dbReference type="Rhea" id="RHEA:18681"/>
        <dbReference type="ChEBI" id="CHEBI:43474"/>
        <dbReference type="ChEBI" id="CHEBI:57705"/>
        <dbReference type="ChEBI" id="CHEBI:58702"/>
        <dbReference type="ChEBI" id="CHEBI:68483"/>
        <dbReference type="EC" id="2.5.1.7"/>
    </reaction>
</comment>
<comment type="subcellular location">
    <subcellularLocation>
        <location evidence="1 13">Cytoplasm</location>
    </subcellularLocation>
</comment>